<reference evidence="1 2" key="1">
    <citation type="submission" date="2024-02" db="EMBL/GenBank/DDBJ databases">
        <title>De novo assembly and annotation of 12 fungi associated with fruit tree decline syndrome in Ontario, Canada.</title>
        <authorList>
            <person name="Sulman M."/>
            <person name="Ellouze W."/>
            <person name="Ilyukhin E."/>
        </authorList>
    </citation>
    <scope>NUCLEOTIDE SEQUENCE [LARGE SCALE GENOMIC DNA]</scope>
    <source>
        <strain evidence="1 2">M1-105</strain>
    </source>
</reference>
<dbReference type="CDD" id="cd07067">
    <property type="entry name" value="HP_PGM_like"/>
    <property type="match status" value="1"/>
</dbReference>
<dbReference type="InterPro" id="IPR029033">
    <property type="entry name" value="His_PPase_superfam"/>
</dbReference>
<accession>A0ABR3SWP8</accession>
<sequence length="249" mass="27407">MPPIIHCVRHAQAYHNLGTPEHNHSLRDPALTDLGKQQCAALRAAFPHHARITAVVASPLRRTLWTALLAFGPGVRVVALPEIQENSGLPCDVGSERGALEREFAGLPAADFDFALVADGWNVKAGPWAAETGAVAERCRRARVRLREMVGEGEDGEVVAVTHGGLLHSFTEDWSDFDRHDGTAWANTEFRSYTFAPDGGEQASLVETEESLKRRGGTRLTREDQLKLKRRAEKEWDALGYQLLSKNPA</sequence>
<name>A0ABR3SWP8_9PEZI</name>
<dbReference type="Pfam" id="PF00300">
    <property type="entry name" value="His_Phos_1"/>
    <property type="match status" value="1"/>
</dbReference>
<dbReference type="InterPro" id="IPR050275">
    <property type="entry name" value="PGM_Phosphatase"/>
</dbReference>
<evidence type="ECO:0008006" key="3">
    <source>
        <dbReference type="Google" id="ProtNLM"/>
    </source>
</evidence>
<organism evidence="1 2">
    <name type="scientific">Neofusicoccum ribis</name>
    <dbReference type="NCBI Taxonomy" id="45134"/>
    <lineage>
        <taxon>Eukaryota</taxon>
        <taxon>Fungi</taxon>
        <taxon>Dikarya</taxon>
        <taxon>Ascomycota</taxon>
        <taxon>Pezizomycotina</taxon>
        <taxon>Dothideomycetes</taxon>
        <taxon>Dothideomycetes incertae sedis</taxon>
        <taxon>Botryosphaeriales</taxon>
        <taxon>Botryosphaeriaceae</taxon>
        <taxon>Neofusicoccum</taxon>
    </lineage>
</organism>
<gene>
    <name evidence="1" type="ORF">SLS56_004264</name>
</gene>
<dbReference type="PANTHER" id="PTHR48100">
    <property type="entry name" value="BROAD-SPECIFICITY PHOSPHATASE YOR283W-RELATED"/>
    <property type="match status" value="1"/>
</dbReference>
<dbReference type="InterPro" id="IPR013078">
    <property type="entry name" value="His_Pase_superF_clade-1"/>
</dbReference>
<dbReference type="EMBL" id="JAJVDC020000038">
    <property type="protein sequence ID" value="KAL1631745.1"/>
    <property type="molecule type" value="Genomic_DNA"/>
</dbReference>
<dbReference type="SUPFAM" id="SSF53254">
    <property type="entry name" value="Phosphoglycerate mutase-like"/>
    <property type="match status" value="1"/>
</dbReference>
<dbReference type="PANTHER" id="PTHR48100:SF54">
    <property type="entry name" value="PHOSPHATASE SPAC5H10.03-RELATED"/>
    <property type="match status" value="1"/>
</dbReference>
<evidence type="ECO:0000313" key="1">
    <source>
        <dbReference type="EMBL" id="KAL1631745.1"/>
    </source>
</evidence>
<dbReference type="Gene3D" id="3.40.50.1240">
    <property type="entry name" value="Phosphoglycerate mutase-like"/>
    <property type="match status" value="1"/>
</dbReference>
<dbReference type="Proteomes" id="UP001521116">
    <property type="component" value="Unassembled WGS sequence"/>
</dbReference>
<comment type="caution">
    <text evidence="1">The sequence shown here is derived from an EMBL/GenBank/DDBJ whole genome shotgun (WGS) entry which is preliminary data.</text>
</comment>
<proteinExistence type="predicted"/>
<dbReference type="SMART" id="SM00855">
    <property type="entry name" value="PGAM"/>
    <property type="match status" value="1"/>
</dbReference>
<keyword evidence="2" id="KW-1185">Reference proteome</keyword>
<evidence type="ECO:0000313" key="2">
    <source>
        <dbReference type="Proteomes" id="UP001521116"/>
    </source>
</evidence>
<protein>
    <recommendedName>
        <fullName evidence="3">Phosphoglycerate mutase family protein</fullName>
    </recommendedName>
</protein>